<feature type="region of interest" description="Disordered" evidence="1">
    <location>
        <begin position="269"/>
        <end position="295"/>
    </location>
</feature>
<dbReference type="eggNOG" id="KOG1812">
    <property type="taxonomic scope" value="Eukaryota"/>
</dbReference>
<feature type="compositionally biased region" description="Basic residues" evidence="1">
    <location>
        <begin position="284"/>
        <end position="295"/>
    </location>
</feature>
<evidence type="ECO:0000256" key="1">
    <source>
        <dbReference type="SAM" id="MobiDB-lite"/>
    </source>
</evidence>
<feature type="compositionally biased region" description="Basic and acidic residues" evidence="1">
    <location>
        <begin position="269"/>
        <end position="283"/>
    </location>
</feature>
<evidence type="ECO:0008006" key="4">
    <source>
        <dbReference type="Google" id="ProtNLM"/>
    </source>
</evidence>
<proteinExistence type="predicted"/>
<evidence type="ECO:0000313" key="3">
    <source>
        <dbReference type="Proteomes" id="UP000008281"/>
    </source>
</evidence>
<reference evidence="2" key="1">
    <citation type="submission" date="2007-07" db="EMBL/GenBank/DDBJ databases">
        <title>PCAP assembly of the Caenorhabditis remanei genome.</title>
        <authorList>
            <consortium name="The Caenorhabditis remanei Sequencing Consortium"/>
            <person name="Wilson R.K."/>
        </authorList>
    </citation>
    <scope>NUCLEOTIDE SEQUENCE [LARGE SCALE GENOMIC DNA]</scope>
    <source>
        <strain evidence="2">PB4641</strain>
    </source>
</reference>
<dbReference type="Proteomes" id="UP000008281">
    <property type="component" value="Unassembled WGS sequence"/>
</dbReference>
<protein>
    <recommendedName>
        <fullName evidence="4">RING-type domain-containing protein</fullName>
    </recommendedName>
</protein>
<dbReference type="STRING" id="31234.E3N4E5"/>
<accession>E3N4E5</accession>
<organism evidence="3">
    <name type="scientific">Caenorhabditis remanei</name>
    <name type="common">Caenorhabditis vulgaris</name>
    <dbReference type="NCBI Taxonomy" id="31234"/>
    <lineage>
        <taxon>Eukaryota</taxon>
        <taxon>Metazoa</taxon>
        <taxon>Ecdysozoa</taxon>
        <taxon>Nematoda</taxon>
        <taxon>Chromadorea</taxon>
        <taxon>Rhabditida</taxon>
        <taxon>Rhabditina</taxon>
        <taxon>Rhabditomorpha</taxon>
        <taxon>Rhabditoidea</taxon>
        <taxon>Rhabditidae</taxon>
        <taxon>Peloderinae</taxon>
        <taxon>Caenorhabditis</taxon>
    </lineage>
</organism>
<keyword evidence="3" id="KW-1185">Reference proteome</keyword>
<name>E3N4E5_CAERE</name>
<gene>
    <name evidence="2" type="ORF">CRE_22998</name>
</gene>
<sequence length="295" mass="33581">MGILSEEDWITTGREIGTHFSCEKNRCKDVVDILKHLRAHFDAVEAGSTLEYYFSDKIIYAITNETCPTFTTEIGNSGFYKLHCGHSVCRLCVNVMIKNEEMDIVLGDSRKIRDFDTMKLEELVMKMKNAVINNSHLNLKPCPTPDCLGFISESNEASEEPQQCNNRGIRKTLVPKIVQIKTTWSTKRTVAITSSASARLTCKSYPPPSSVHTLQIKRQKETKIWTLCEPRQQCGVCHTTVSSNTIGEPPHGWNIPRPRPDQEQYLVDKEEQPVGVKEEIEPRAKKHPCKRRHLL</sequence>
<dbReference type="OrthoDB" id="61092at2759"/>
<dbReference type="AlphaFoldDB" id="E3N4E5"/>
<evidence type="ECO:0000313" key="2">
    <source>
        <dbReference type="EMBL" id="EFO85492.1"/>
    </source>
</evidence>
<dbReference type="EMBL" id="DS268525">
    <property type="protein sequence ID" value="EFO85492.1"/>
    <property type="molecule type" value="Genomic_DNA"/>
</dbReference>
<dbReference type="InParanoid" id="E3N4E5"/>
<dbReference type="HOGENOM" id="CLU_944106_0_0_1"/>